<dbReference type="Proteomes" id="UP001501243">
    <property type="component" value="Unassembled WGS sequence"/>
</dbReference>
<dbReference type="SUPFAM" id="SSF110395">
    <property type="entry name" value="CutC-like"/>
    <property type="match status" value="1"/>
</dbReference>
<comment type="caution">
    <text evidence="3">The sequence shown here is derived from an EMBL/GenBank/DDBJ whole genome shotgun (WGS) entry which is preliminary data.</text>
</comment>
<dbReference type="PANTHER" id="PTHR12598:SF0">
    <property type="entry name" value="COPPER HOMEOSTASIS PROTEIN CUTC HOMOLOG"/>
    <property type="match status" value="1"/>
</dbReference>
<evidence type="ECO:0000256" key="1">
    <source>
        <dbReference type="ARBA" id="ARBA00007768"/>
    </source>
</evidence>
<dbReference type="EMBL" id="BAABGQ010000008">
    <property type="protein sequence ID" value="GAA4506228.1"/>
    <property type="molecule type" value="Genomic_DNA"/>
</dbReference>
<comment type="caution">
    <text evidence="2">Once thought to be involved in copper homeostasis, experiments in E.coli have shown this is not the case.</text>
</comment>
<evidence type="ECO:0000313" key="3">
    <source>
        <dbReference type="EMBL" id="GAA4506228.1"/>
    </source>
</evidence>
<dbReference type="InterPro" id="IPR036822">
    <property type="entry name" value="CutC-like_dom_sf"/>
</dbReference>
<dbReference type="InterPro" id="IPR005627">
    <property type="entry name" value="CutC-like"/>
</dbReference>
<dbReference type="Pfam" id="PF03932">
    <property type="entry name" value="CutC"/>
    <property type="match status" value="1"/>
</dbReference>
<keyword evidence="4" id="KW-1185">Reference proteome</keyword>
<reference evidence="4" key="1">
    <citation type="journal article" date="2019" name="Int. J. Syst. Evol. Microbiol.">
        <title>The Global Catalogue of Microorganisms (GCM) 10K type strain sequencing project: providing services to taxonomists for standard genome sequencing and annotation.</title>
        <authorList>
            <consortium name="The Broad Institute Genomics Platform"/>
            <consortium name="The Broad Institute Genome Sequencing Center for Infectious Disease"/>
            <person name="Wu L."/>
            <person name="Ma J."/>
        </authorList>
    </citation>
    <scope>NUCLEOTIDE SEQUENCE [LARGE SCALE GENOMIC DNA]</scope>
    <source>
        <strain evidence="4">JCM 17841</strain>
    </source>
</reference>
<protein>
    <recommendedName>
        <fullName evidence="2">PF03932 family protein CutC</fullName>
    </recommendedName>
</protein>
<name>A0ABP8QPI7_9BACT</name>
<evidence type="ECO:0000256" key="2">
    <source>
        <dbReference type="HAMAP-Rule" id="MF_00795"/>
    </source>
</evidence>
<comment type="subcellular location">
    <subcellularLocation>
        <location evidence="2">Cytoplasm</location>
    </subcellularLocation>
</comment>
<proteinExistence type="inferred from homology"/>
<sequence length="252" mass="26110">MQQEKRTVSFTQNESSRQLEICAGSLASALAAQAGGAHRIELCQNLEQGGITPSYGLIQQVLRRLTIPVMVLIRPRPGNFCYSPDEQAIMLADIAQCRALGCAGVVVGALDEAGRIDLPSCRALIEAAGPLQVTFHRAFDACPDQAQALTDIIGLGCHRVLTSGGQASALAGQAQLAALVRQAAGRISIMPGAGITPATLPALLAATGAHEFHGSARRLVASPAAAKATAFDVPRWETDAAIVAELAAQLAS</sequence>
<dbReference type="Gene3D" id="3.20.20.380">
    <property type="entry name" value="Copper homeostasis (CutC) domain"/>
    <property type="match status" value="1"/>
</dbReference>
<dbReference type="RefSeq" id="WP_208132935.1">
    <property type="nucleotide sequence ID" value="NZ_BAABGQ010000008.1"/>
</dbReference>
<dbReference type="PANTHER" id="PTHR12598">
    <property type="entry name" value="COPPER HOMEOSTASIS PROTEIN CUTC"/>
    <property type="match status" value="1"/>
</dbReference>
<gene>
    <name evidence="2" type="primary">cutC</name>
    <name evidence="3" type="ORF">GCM10023172_35250</name>
</gene>
<dbReference type="HAMAP" id="MF_00795">
    <property type="entry name" value="CutC"/>
    <property type="match status" value="1"/>
</dbReference>
<keyword evidence="2" id="KW-0963">Cytoplasm</keyword>
<organism evidence="3 4">
    <name type="scientific">Hymenobacter ginsengisoli</name>
    <dbReference type="NCBI Taxonomy" id="1051626"/>
    <lineage>
        <taxon>Bacteria</taxon>
        <taxon>Pseudomonadati</taxon>
        <taxon>Bacteroidota</taxon>
        <taxon>Cytophagia</taxon>
        <taxon>Cytophagales</taxon>
        <taxon>Hymenobacteraceae</taxon>
        <taxon>Hymenobacter</taxon>
    </lineage>
</organism>
<accession>A0ABP8QPI7</accession>
<comment type="similarity">
    <text evidence="1 2">Belongs to the CutC family.</text>
</comment>
<evidence type="ECO:0000313" key="4">
    <source>
        <dbReference type="Proteomes" id="UP001501243"/>
    </source>
</evidence>